<dbReference type="EMBL" id="CP136426">
    <property type="protein sequence ID" value="WOC52442.1"/>
    <property type="molecule type" value="Genomic_DNA"/>
</dbReference>
<dbReference type="AlphaFoldDB" id="A0AAU0F312"/>
<dbReference type="Gene3D" id="3.90.550.10">
    <property type="entry name" value="Spore Coat Polysaccharide Biosynthesis Protein SpsA, Chain A"/>
    <property type="match status" value="1"/>
</dbReference>
<evidence type="ECO:0000256" key="1">
    <source>
        <dbReference type="ARBA" id="ARBA00022676"/>
    </source>
</evidence>
<keyword evidence="3" id="KW-0472">Membrane</keyword>
<accession>A0AAU0F312</accession>
<dbReference type="SUPFAM" id="SSF53448">
    <property type="entry name" value="Nucleotide-diphospho-sugar transferases"/>
    <property type="match status" value="1"/>
</dbReference>
<feature type="domain" description="Glycosyltransferase 2-like" evidence="4">
    <location>
        <begin position="11"/>
        <end position="160"/>
    </location>
</feature>
<keyword evidence="6" id="KW-1185">Reference proteome</keyword>
<dbReference type="RefSeq" id="WP_327983846.1">
    <property type="nucleotide sequence ID" value="NZ_CP136426.1"/>
</dbReference>
<evidence type="ECO:0000259" key="4">
    <source>
        <dbReference type="Pfam" id="PF00535"/>
    </source>
</evidence>
<dbReference type="KEGG" id="bpor:BPO_1795"/>
<dbReference type="GO" id="GO:0016758">
    <property type="term" value="F:hexosyltransferase activity"/>
    <property type="evidence" value="ECO:0007669"/>
    <property type="project" value="UniProtKB-ARBA"/>
</dbReference>
<sequence length="319" mass="37610">MSLIELSPLISIIIPIYNAEAYLDETLASVFAQTYSNWECIIVNDGSTDNSLSIAKQWAEKDLRFKVFSQENAGVSAARNYGIDLAKGEYLVFIDSDDTTNPHYLNDFILILESNNTIIIQDFNRVNSIGKSTSNYLNLKNKIHKLGSTEYNHALFKGNPFNKLFSNKLIREFNIKFDEKLAYGEDEKFFHEYLYHIKYIKTLSCSNYNYFYRKNSAIEKKYDSDTYKNILLSLNKFIDSKITINNDNNIDLKKRYTLFFNLLINSIISNSYRHDEIKDIHKSIKFDKIRQKSKKFALITLLYRFKFYYLFVLLWKKNY</sequence>
<dbReference type="Pfam" id="PF00535">
    <property type="entry name" value="Glycos_transf_2"/>
    <property type="match status" value="1"/>
</dbReference>
<feature type="transmembrane region" description="Helical" evidence="3">
    <location>
        <begin position="296"/>
        <end position="315"/>
    </location>
</feature>
<keyword evidence="3" id="KW-1133">Transmembrane helix</keyword>
<dbReference type="PANTHER" id="PTHR22916">
    <property type="entry name" value="GLYCOSYLTRANSFERASE"/>
    <property type="match status" value="1"/>
</dbReference>
<dbReference type="Proteomes" id="UP001432059">
    <property type="component" value="Chromosome"/>
</dbReference>
<keyword evidence="3" id="KW-0812">Transmembrane</keyword>
<evidence type="ECO:0000256" key="2">
    <source>
        <dbReference type="ARBA" id="ARBA00022679"/>
    </source>
</evidence>
<keyword evidence="1" id="KW-0328">Glycosyltransferase</keyword>
<evidence type="ECO:0000313" key="5">
    <source>
        <dbReference type="EMBL" id="WOC52442.1"/>
    </source>
</evidence>
<gene>
    <name evidence="5" type="ORF">BPO_1795</name>
</gene>
<name>A0AAU0F312_9FLAO</name>
<dbReference type="CDD" id="cd00761">
    <property type="entry name" value="Glyco_tranf_GTA_type"/>
    <property type="match status" value="1"/>
</dbReference>
<evidence type="ECO:0000256" key="3">
    <source>
        <dbReference type="SAM" id="Phobius"/>
    </source>
</evidence>
<evidence type="ECO:0000313" key="6">
    <source>
        <dbReference type="Proteomes" id="UP001432059"/>
    </source>
</evidence>
<organism evidence="5 6">
    <name type="scientific">Bergeyella porcorum</name>
    <dbReference type="NCBI Taxonomy" id="1735111"/>
    <lineage>
        <taxon>Bacteria</taxon>
        <taxon>Pseudomonadati</taxon>
        <taxon>Bacteroidota</taxon>
        <taxon>Flavobacteriia</taxon>
        <taxon>Flavobacteriales</taxon>
        <taxon>Weeksellaceae</taxon>
        <taxon>Bergeyella</taxon>
    </lineage>
</organism>
<dbReference type="PANTHER" id="PTHR22916:SF51">
    <property type="entry name" value="GLYCOSYLTRANSFERASE EPSH-RELATED"/>
    <property type="match status" value="1"/>
</dbReference>
<keyword evidence="2" id="KW-0808">Transferase</keyword>
<dbReference type="InterPro" id="IPR029044">
    <property type="entry name" value="Nucleotide-diphossugar_trans"/>
</dbReference>
<proteinExistence type="predicted"/>
<dbReference type="InterPro" id="IPR001173">
    <property type="entry name" value="Glyco_trans_2-like"/>
</dbReference>
<protein>
    <recommendedName>
        <fullName evidence="4">Glycosyltransferase 2-like domain-containing protein</fullName>
    </recommendedName>
</protein>
<reference evidence="5" key="1">
    <citation type="submission" date="2023-10" db="EMBL/GenBank/DDBJ databases">
        <title>Characterization and whole genome sequencing of a novel strain of Bergeyella porcorum QD2021 isolated from pig.</title>
        <authorList>
            <person name="Liu G."/>
            <person name="Chen C."/>
            <person name="Han X."/>
        </authorList>
    </citation>
    <scope>NUCLEOTIDE SEQUENCE</scope>
    <source>
        <strain evidence="5">QD2021</strain>
    </source>
</reference>